<evidence type="ECO:0000256" key="1">
    <source>
        <dbReference type="SAM" id="Phobius"/>
    </source>
</evidence>
<accession>A0A5C3MRM9</accession>
<keyword evidence="1" id="KW-0472">Membrane</keyword>
<evidence type="ECO:0000256" key="2">
    <source>
        <dbReference type="SAM" id="SignalP"/>
    </source>
</evidence>
<dbReference type="AlphaFoldDB" id="A0A5C3MRM9"/>
<keyword evidence="2" id="KW-0732">Signal</keyword>
<name>A0A5C3MRM9_9AGAM</name>
<feature type="transmembrane region" description="Helical" evidence="1">
    <location>
        <begin position="174"/>
        <end position="195"/>
    </location>
</feature>
<evidence type="ECO:0000313" key="4">
    <source>
        <dbReference type="Proteomes" id="UP000305948"/>
    </source>
</evidence>
<keyword evidence="1" id="KW-1133">Transmembrane helix</keyword>
<proteinExistence type="predicted"/>
<organism evidence="3 4">
    <name type="scientific">Heliocybe sulcata</name>
    <dbReference type="NCBI Taxonomy" id="5364"/>
    <lineage>
        <taxon>Eukaryota</taxon>
        <taxon>Fungi</taxon>
        <taxon>Dikarya</taxon>
        <taxon>Basidiomycota</taxon>
        <taxon>Agaricomycotina</taxon>
        <taxon>Agaricomycetes</taxon>
        <taxon>Gloeophyllales</taxon>
        <taxon>Gloeophyllaceae</taxon>
        <taxon>Heliocybe</taxon>
    </lineage>
</organism>
<sequence>MRFSSIPATILSLLSAWLLLPLAVHGSYFEITSPSNGTQWVNGQANPVTWEKGLLDGITSFDVELARLSQDGLLYAAKDVPADTSSLNIYLQNVPAADDYFLLFLNSTHGVMYTVSDKFSIVASSSSASSTPQPLTSAPTVSISGGPNPTNAFATTFPPSANGVLAWKTVEGPMMQMAAVTSVVLVAMLSGALAVL</sequence>
<evidence type="ECO:0000313" key="3">
    <source>
        <dbReference type="EMBL" id="TFK48119.1"/>
    </source>
</evidence>
<keyword evidence="1" id="KW-0812">Transmembrane</keyword>
<feature type="chain" id="PRO_5022746033" description="Ser-Thr-rich glycosyl-phosphatidyl-inositol-anchored membrane family-domain-containing protein" evidence="2">
    <location>
        <begin position="27"/>
        <end position="196"/>
    </location>
</feature>
<dbReference type="Proteomes" id="UP000305948">
    <property type="component" value="Unassembled WGS sequence"/>
</dbReference>
<evidence type="ECO:0008006" key="5">
    <source>
        <dbReference type="Google" id="ProtNLM"/>
    </source>
</evidence>
<protein>
    <recommendedName>
        <fullName evidence="5">Ser-Thr-rich glycosyl-phosphatidyl-inositol-anchored membrane family-domain-containing protein</fullName>
    </recommendedName>
</protein>
<dbReference type="EMBL" id="ML213520">
    <property type="protein sequence ID" value="TFK48119.1"/>
    <property type="molecule type" value="Genomic_DNA"/>
</dbReference>
<dbReference type="OrthoDB" id="2581067at2759"/>
<reference evidence="3 4" key="1">
    <citation type="journal article" date="2019" name="Nat. Ecol. Evol.">
        <title>Megaphylogeny resolves global patterns of mushroom evolution.</title>
        <authorList>
            <person name="Varga T."/>
            <person name="Krizsan K."/>
            <person name="Foldi C."/>
            <person name="Dima B."/>
            <person name="Sanchez-Garcia M."/>
            <person name="Sanchez-Ramirez S."/>
            <person name="Szollosi G.J."/>
            <person name="Szarkandi J.G."/>
            <person name="Papp V."/>
            <person name="Albert L."/>
            <person name="Andreopoulos W."/>
            <person name="Angelini C."/>
            <person name="Antonin V."/>
            <person name="Barry K.W."/>
            <person name="Bougher N.L."/>
            <person name="Buchanan P."/>
            <person name="Buyck B."/>
            <person name="Bense V."/>
            <person name="Catcheside P."/>
            <person name="Chovatia M."/>
            <person name="Cooper J."/>
            <person name="Damon W."/>
            <person name="Desjardin D."/>
            <person name="Finy P."/>
            <person name="Geml J."/>
            <person name="Haridas S."/>
            <person name="Hughes K."/>
            <person name="Justo A."/>
            <person name="Karasinski D."/>
            <person name="Kautmanova I."/>
            <person name="Kiss B."/>
            <person name="Kocsube S."/>
            <person name="Kotiranta H."/>
            <person name="LaButti K.M."/>
            <person name="Lechner B.E."/>
            <person name="Liimatainen K."/>
            <person name="Lipzen A."/>
            <person name="Lukacs Z."/>
            <person name="Mihaltcheva S."/>
            <person name="Morgado L.N."/>
            <person name="Niskanen T."/>
            <person name="Noordeloos M.E."/>
            <person name="Ohm R.A."/>
            <person name="Ortiz-Santana B."/>
            <person name="Ovrebo C."/>
            <person name="Racz N."/>
            <person name="Riley R."/>
            <person name="Savchenko A."/>
            <person name="Shiryaev A."/>
            <person name="Soop K."/>
            <person name="Spirin V."/>
            <person name="Szebenyi C."/>
            <person name="Tomsovsky M."/>
            <person name="Tulloss R.E."/>
            <person name="Uehling J."/>
            <person name="Grigoriev I.V."/>
            <person name="Vagvolgyi C."/>
            <person name="Papp T."/>
            <person name="Martin F.M."/>
            <person name="Miettinen O."/>
            <person name="Hibbett D.S."/>
            <person name="Nagy L.G."/>
        </authorList>
    </citation>
    <scope>NUCLEOTIDE SEQUENCE [LARGE SCALE GENOMIC DNA]</scope>
    <source>
        <strain evidence="3 4">OMC1185</strain>
    </source>
</reference>
<keyword evidence="4" id="KW-1185">Reference proteome</keyword>
<feature type="signal peptide" evidence="2">
    <location>
        <begin position="1"/>
        <end position="26"/>
    </location>
</feature>
<gene>
    <name evidence="3" type="ORF">OE88DRAFT_1664487</name>
</gene>